<dbReference type="InterPro" id="IPR014940">
    <property type="entry name" value="BAAT_C"/>
</dbReference>
<dbReference type="RefSeq" id="WP_078758578.1">
    <property type="nucleotide sequence ID" value="NZ_FUXP01000007.1"/>
</dbReference>
<dbReference type="SUPFAM" id="SSF53474">
    <property type="entry name" value="alpha/beta-Hydrolases"/>
    <property type="match status" value="1"/>
</dbReference>
<sequence length="310" mass="33342">MSARAFPFLLKILLWAIGIALALLLVGAAWVLWRVYSFDTETLPERHGQVDARLYAPAGPPRPLLVGLGGAEGGNSWTRDHWQQQRDRFQQQGYALLALGYFGQPNTPQDLDRIALEGVQEAIREAQGDPAVNGDCVILMGGSKGAELALLLAAHDPDIDAVVAMAPGDTVFPAHTDAMTTSSWSYRGEPLPFAPIPWSATPDLIGGNLHAVMERTLAGETAAAAAIPVERIAGPILLVAAQDDEMWPSVRMSRRMVERLEGAGSSYPKELVVVEGGHEAVVDHFDRVEAFLQEHVATQAGCRPVSVAES</sequence>
<dbReference type="GO" id="GO:0006631">
    <property type="term" value="P:fatty acid metabolic process"/>
    <property type="evidence" value="ECO:0007669"/>
    <property type="project" value="TreeGrafter"/>
</dbReference>
<keyword evidence="1" id="KW-0472">Membrane</keyword>
<protein>
    <submittedName>
        <fullName evidence="3">BAAT / Acyl-CoA thioester hydrolase C terminal</fullName>
    </submittedName>
</protein>
<evidence type="ECO:0000256" key="1">
    <source>
        <dbReference type="SAM" id="Phobius"/>
    </source>
</evidence>
<keyword evidence="3" id="KW-0378">Hydrolase</keyword>
<keyword evidence="4" id="KW-1185">Reference proteome</keyword>
<dbReference type="OrthoDB" id="8922993at2"/>
<dbReference type="AlphaFoldDB" id="A0A1T4R711"/>
<dbReference type="PANTHER" id="PTHR10824:SF4">
    <property type="entry name" value="ACYL-COENZYME A THIOESTERASE 1-LIKE"/>
    <property type="match status" value="1"/>
</dbReference>
<keyword evidence="1" id="KW-0812">Transmembrane</keyword>
<dbReference type="PANTHER" id="PTHR10824">
    <property type="entry name" value="ACYL-COENZYME A THIOESTERASE-RELATED"/>
    <property type="match status" value="1"/>
</dbReference>
<organism evidence="3 4">
    <name type="scientific">Lysobacter spongiicola DSM 21749</name>
    <dbReference type="NCBI Taxonomy" id="1122188"/>
    <lineage>
        <taxon>Bacteria</taxon>
        <taxon>Pseudomonadati</taxon>
        <taxon>Pseudomonadota</taxon>
        <taxon>Gammaproteobacteria</taxon>
        <taxon>Lysobacterales</taxon>
        <taxon>Lysobacteraceae</taxon>
        <taxon>Novilysobacter</taxon>
    </lineage>
</organism>
<dbReference type="STRING" id="1122188.SAMN02745674_02010"/>
<dbReference type="Proteomes" id="UP000190061">
    <property type="component" value="Unassembled WGS sequence"/>
</dbReference>
<evidence type="ECO:0000313" key="3">
    <source>
        <dbReference type="EMBL" id="SKA11850.1"/>
    </source>
</evidence>
<dbReference type="EMBL" id="FUXP01000007">
    <property type="protein sequence ID" value="SKA11850.1"/>
    <property type="molecule type" value="Genomic_DNA"/>
</dbReference>
<name>A0A1T4R711_9GAMM</name>
<dbReference type="GO" id="GO:0047617">
    <property type="term" value="F:fatty acyl-CoA hydrolase activity"/>
    <property type="evidence" value="ECO:0007669"/>
    <property type="project" value="TreeGrafter"/>
</dbReference>
<evidence type="ECO:0000313" key="4">
    <source>
        <dbReference type="Proteomes" id="UP000190061"/>
    </source>
</evidence>
<reference evidence="3 4" key="1">
    <citation type="submission" date="2017-02" db="EMBL/GenBank/DDBJ databases">
        <authorList>
            <person name="Peterson S.W."/>
        </authorList>
    </citation>
    <scope>NUCLEOTIDE SEQUENCE [LARGE SCALE GENOMIC DNA]</scope>
    <source>
        <strain evidence="3 4">DSM 21749</strain>
    </source>
</reference>
<proteinExistence type="predicted"/>
<evidence type="ECO:0000259" key="2">
    <source>
        <dbReference type="Pfam" id="PF08840"/>
    </source>
</evidence>
<dbReference type="InterPro" id="IPR029058">
    <property type="entry name" value="AB_hydrolase_fold"/>
</dbReference>
<dbReference type="Pfam" id="PF08840">
    <property type="entry name" value="BAAT_C"/>
    <property type="match status" value="1"/>
</dbReference>
<gene>
    <name evidence="3" type="ORF">SAMN02745674_02010</name>
</gene>
<feature type="transmembrane region" description="Helical" evidence="1">
    <location>
        <begin position="12"/>
        <end position="33"/>
    </location>
</feature>
<dbReference type="GO" id="GO:0006637">
    <property type="term" value="P:acyl-CoA metabolic process"/>
    <property type="evidence" value="ECO:0007669"/>
    <property type="project" value="TreeGrafter"/>
</dbReference>
<accession>A0A1T4R711</accession>
<keyword evidence="1" id="KW-1133">Transmembrane helix</keyword>
<dbReference type="Gene3D" id="3.40.50.1820">
    <property type="entry name" value="alpha/beta hydrolase"/>
    <property type="match status" value="1"/>
</dbReference>
<feature type="domain" description="BAAT/Acyl-CoA thioester hydrolase C-terminal" evidence="2">
    <location>
        <begin position="116"/>
        <end position="278"/>
    </location>
</feature>